<keyword evidence="6" id="KW-0645">Protease</keyword>
<evidence type="ECO:0000313" key="18">
    <source>
        <dbReference type="Proteomes" id="UP000625210"/>
    </source>
</evidence>
<dbReference type="GO" id="GO:0009002">
    <property type="term" value="F:serine-type D-Ala-D-Ala carboxypeptidase activity"/>
    <property type="evidence" value="ECO:0007669"/>
    <property type="project" value="UniProtKB-EC"/>
</dbReference>
<evidence type="ECO:0000256" key="11">
    <source>
        <dbReference type="ARBA" id="ARBA00023316"/>
    </source>
</evidence>
<evidence type="ECO:0000256" key="4">
    <source>
        <dbReference type="ARBA" id="ARBA00012448"/>
    </source>
</evidence>
<evidence type="ECO:0000256" key="2">
    <source>
        <dbReference type="ARBA" id="ARBA00004752"/>
    </source>
</evidence>
<dbReference type="RefSeq" id="WP_188646253.1">
    <property type="nucleotide sequence ID" value="NZ_BMHQ01000001.1"/>
</dbReference>
<feature type="active site" evidence="13">
    <location>
        <position position="130"/>
    </location>
</feature>
<dbReference type="InterPro" id="IPR037167">
    <property type="entry name" value="Peptidase_S11_C_sf"/>
</dbReference>
<comment type="function">
    <text evidence="1">Removes C-terminal D-alanyl residues from sugar-peptide cell wall precursors.</text>
</comment>
<dbReference type="Proteomes" id="UP000625210">
    <property type="component" value="Unassembled WGS sequence"/>
</dbReference>
<dbReference type="AlphaFoldDB" id="A0A8J2VD79"/>
<evidence type="ECO:0000256" key="6">
    <source>
        <dbReference type="ARBA" id="ARBA00022670"/>
    </source>
</evidence>
<evidence type="ECO:0000256" key="3">
    <source>
        <dbReference type="ARBA" id="ARBA00007164"/>
    </source>
</evidence>
<proteinExistence type="inferred from homology"/>
<keyword evidence="7" id="KW-0732">Signal</keyword>
<reference evidence="17" key="1">
    <citation type="journal article" date="2014" name="Int. J. Syst. Evol. Microbiol.">
        <title>Complete genome sequence of Corynebacterium casei LMG S-19264T (=DSM 44701T), isolated from a smear-ripened cheese.</title>
        <authorList>
            <consortium name="US DOE Joint Genome Institute (JGI-PGF)"/>
            <person name="Walter F."/>
            <person name="Albersmeier A."/>
            <person name="Kalinowski J."/>
            <person name="Ruckert C."/>
        </authorList>
    </citation>
    <scope>NUCLEOTIDE SEQUENCE</scope>
    <source>
        <strain evidence="17">CGMCC 1.15179</strain>
    </source>
</reference>
<keyword evidence="9" id="KW-0133">Cell shape</keyword>
<keyword evidence="8" id="KW-0378">Hydrolase</keyword>
<dbReference type="SUPFAM" id="SSF69189">
    <property type="entry name" value="Penicillin-binding protein associated domain"/>
    <property type="match status" value="1"/>
</dbReference>
<evidence type="ECO:0000256" key="7">
    <source>
        <dbReference type="ARBA" id="ARBA00022729"/>
    </source>
</evidence>
<name>A0A8J2VD79_9BACL</name>
<organism evidence="17 18">
    <name type="scientific">Marinithermofilum abyssi</name>
    <dbReference type="NCBI Taxonomy" id="1571185"/>
    <lineage>
        <taxon>Bacteria</taxon>
        <taxon>Bacillati</taxon>
        <taxon>Bacillota</taxon>
        <taxon>Bacilli</taxon>
        <taxon>Bacillales</taxon>
        <taxon>Thermoactinomycetaceae</taxon>
        <taxon>Marinithermofilum</taxon>
    </lineage>
</organism>
<feature type="active site" description="Proton acceptor" evidence="13">
    <location>
        <position position="73"/>
    </location>
</feature>
<keyword evidence="10" id="KW-0573">Peptidoglycan synthesis</keyword>
<dbReference type="InterPro" id="IPR012907">
    <property type="entry name" value="Peptidase_S11_C"/>
</dbReference>
<evidence type="ECO:0000256" key="15">
    <source>
        <dbReference type="RuleBase" id="RU004016"/>
    </source>
</evidence>
<keyword evidence="5 17" id="KW-0121">Carboxypeptidase</keyword>
<keyword evidence="18" id="KW-1185">Reference proteome</keyword>
<dbReference type="Gene3D" id="2.60.410.10">
    <property type="entry name" value="D-Ala-D-Ala carboxypeptidase, C-terminal domain"/>
    <property type="match status" value="1"/>
</dbReference>
<dbReference type="EMBL" id="BMHQ01000001">
    <property type="protein sequence ID" value="GGE06221.1"/>
    <property type="molecule type" value="Genomic_DNA"/>
</dbReference>
<dbReference type="GO" id="GO:0071555">
    <property type="term" value="P:cell wall organization"/>
    <property type="evidence" value="ECO:0007669"/>
    <property type="project" value="UniProtKB-KW"/>
</dbReference>
<accession>A0A8J2VD79</accession>
<dbReference type="PANTHER" id="PTHR21581">
    <property type="entry name" value="D-ALANYL-D-ALANINE CARBOXYPEPTIDASE"/>
    <property type="match status" value="1"/>
</dbReference>
<comment type="caution">
    <text evidence="17">The sequence shown here is derived from an EMBL/GenBank/DDBJ whole genome shotgun (WGS) entry which is preliminary data.</text>
</comment>
<dbReference type="InterPro" id="IPR001967">
    <property type="entry name" value="Peptidase_S11_N"/>
</dbReference>
<evidence type="ECO:0000256" key="10">
    <source>
        <dbReference type="ARBA" id="ARBA00022984"/>
    </source>
</evidence>
<feature type="binding site" evidence="14">
    <location>
        <position position="251"/>
    </location>
    <ligand>
        <name>substrate</name>
    </ligand>
</feature>
<evidence type="ECO:0000256" key="5">
    <source>
        <dbReference type="ARBA" id="ARBA00022645"/>
    </source>
</evidence>
<dbReference type="SUPFAM" id="SSF56601">
    <property type="entry name" value="beta-lactamase/transpeptidase-like"/>
    <property type="match status" value="1"/>
</dbReference>
<dbReference type="PANTHER" id="PTHR21581:SF11">
    <property type="entry name" value="D-ALANYL-D-ALANINE CARBOXYPEPTIDASE DACA"/>
    <property type="match status" value="1"/>
</dbReference>
<evidence type="ECO:0000256" key="1">
    <source>
        <dbReference type="ARBA" id="ARBA00003217"/>
    </source>
</evidence>
<dbReference type="InterPro" id="IPR012338">
    <property type="entry name" value="Beta-lactam/transpept-like"/>
</dbReference>
<dbReference type="SMART" id="SM00936">
    <property type="entry name" value="PBP5_C"/>
    <property type="match status" value="1"/>
</dbReference>
<keyword evidence="11" id="KW-0961">Cell wall biogenesis/degradation</keyword>
<comment type="pathway">
    <text evidence="2">Cell wall biogenesis; peptidoglycan biosynthesis.</text>
</comment>
<protein>
    <recommendedName>
        <fullName evidence="4">serine-type D-Ala-D-Ala carboxypeptidase</fullName>
        <ecNumber evidence="4">3.4.16.4</ecNumber>
    </recommendedName>
</protein>
<dbReference type="PRINTS" id="PR00725">
    <property type="entry name" value="DADACBPTASE1"/>
</dbReference>
<feature type="domain" description="Peptidase S11 D-Ala-D-Ala carboxypeptidase A C-terminal" evidence="16">
    <location>
        <begin position="301"/>
        <end position="397"/>
    </location>
</feature>
<dbReference type="GO" id="GO:0009252">
    <property type="term" value="P:peptidoglycan biosynthetic process"/>
    <property type="evidence" value="ECO:0007669"/>
    <property type="project" value="UniProtKB-UniPathway"/>
</dbReference>
<evidence type="ECO:0000256" key="12">
    <source>
        <dbReference type="ARBA" id="ARBA00034000"/>
    </source>
</evidence>
<dbReference type="Pfam" id="PF07943">
    <property type="entry name" value="PBP5_C"/>
    <property type="match status" value="1"/>
</dbReference>
<dbReference type="Gene3D" id="3.40.710.10">
    <property type="entry name" value="DD-peptidase/beta-lactamase superfamily"/>
    <property type="match status" value="1"/>
</dbReference>
<dbReference type="UniPathway" id="UPA00219"/>
<dbReference type="GO" id="GO:0008360">
    <property type="term" value="P:regulation of cell shape"/>
    <property type="evidence" value="ECO:0007669"/>
    <property type="project" value="UniProtKB-KW"/>
</dbReference>
<evidence type="ECO:0000256" key="9">
    <source>
        <dbReference type="ARBA" id="ARBA00022960"/>
    </source>
</evidence>
<evidence type="ECO:0000313" key="17">
    <source>
        <dbReference type="EMBL" id="GGE06221.1"/>
    </source>
</evidence>
<evidence type="ECO:0000256" key="14">
    <source>
        <dbReference type="PIRSR" id="PIRSR618044-2"/>
    </source>
</evidence>
<reference evidence="17" key="2">
    <citation type="submission" date="2020-09" db="EMBL/GenBank/DDBJ databases">
        <authorList>
            <person name="Sun Q."/>
            <person name="Zhou Y."/>
        </authorList>
    </citation>
    <scope>NUCLEOTIDE SEQUENCE</scope>
    <source>
        <strain evidence="17">CGMCC 1.15179</strain>
    </source>
</reference>
<comment type="catalytic activity">
    <reaction evidence="12">
        <text>Preferential cleavage: (Ac)2-L-Lys-D-Ala-|-D-Ala. Also transpeptidation of peptidyl-alanyl moieties that are N-acyl substituents of D-alanine.</text>
        <dbReference type="EC" id="3.4.16.4"/>
    </reaction>
</comment>
<comment type="similarity">
    <text evidence="3 15">Belongs to the peptidase S11 family.</text>
</comment>
<dbReference type="InterPro" id="IPR018044">
    <property type="entry name" value="Peptidase_S11"/>
</dbReference>
<evidence type="ECO:0000256" key="8">
    <source>
        <dbReference type="ARBA" id="ARBA00022801"/>
    </source>
</evidence>
<gene>
    <name evidence="17" type="primary">dacA</name>
    <name evidence="17" type="ORF">GCM10011571_04150</name>
</gene>
<evidence type="ECO:0000259" key="16">
    <source>
        <dbReference type="SMART" id="SM00936"/>
    </source>
</evidence>
<sequence>MQGKRRFQRVCLSFLIAICVWTGLFLPLNGPTAHAEQRLHVDAKSYILMEKESGRILAEKQADRSYPPASMTKIMTEYLVQEQVKKGKAHWNDKVTVSANAASVDEAQVNLVPGEKRTVRELFSAMAVYSANDAAVALAEHLAGSEARFVTWMNRKANEMGLKHTHFHNVTGLPVKSYQHPPKVKGGHYMSARDVAELTRRMLQDFPEVKKTTAMPELVFRPGEAREKKLTNINWMLPGLSHAYDGVDGVKTGYTRKAGYCFAGSAKRGNMRLITVVMGTSSKDKRFDETVKLMNYGFDHYQMKQVLSPGIPVPGHKTVHIKNALNTEVPVTVAQPLQLPLTSAESKKVSYHLSFNKNLEAPLSSGTVVGKAKILYDEKEMSGMKPIPVVLKKDAEEAGWLRLLFRRVWLAVS</sequence>
<dbReference type="Pfam" id="PF00768">
    <property type="entry name" value="Peptidase_S11"/>
    <property type="match status" value="1"/>
</dbReference>
<dbReference type="GO" id="GO:0006508">
    <property type="term" value="P:proteolysis"/>
    <property type="evidence" value="ECO:0007669"/>
    <property type="project" value="UniProtKB-KW"/>
</dbReference>
<feature type="active site" description="Acyl-ester intermediate" evidence="13">
    <location>
        <position position="70"/>
    </location>
</feature>
<dbReference type="EC" id="3.4.16.4" evidence="4"/>
<dbReference type="InterPro" id="IPR015956">
    <property type="entry name" value="Peniciliin-bd_prot_C_sf"/>
</dbReference>
<evidence type="ECO:0000256" key="13">
    <source>
        <dbReference type="PIRSR" id="PIRSR618044-1"/>
    </source>
</evidence>